<evidence type="ECO:0000256" key="1">
    <source>
        <dbReference type="SAM" id="MobiDB-lite"/>
    </source>
</evidence>
<evidence type="ECO:0000313" key="3">
    <source>
        <dbReference type="Proteomes" id="UP000320762"/>
    </source>
</evidence>
<comment type="caution">
    <text evidence="2">The sequence shown here is derived from an EMBL/GenBank/DDBJ whole genome shotgun (WGS) entry which is preliminary data.</text>
</comment>
<organism evidence="2 3">
    <name type="scientific">Schizophyllum amplum</name>
    <dbReference type="NCBI Taxonomy" id="97359"/>
    <lineage>
        <taxon>Eukaryota</taxon>
        <taxon>Fungi</taxon>
        <taxon>Dikarya</taxon>
        <taxon>Basidiomycota</taxon>
        <taxon>Agaricomycotina</taxon>
        <taxon>Agaricomycetes</taxon>
        <taxon>Agaricomycetidae</taxon>
        <taxon>Agaricales</taxon>
        <taxon>Schizophyllaceae</taxon>
        <taxon>Schizophyllum</taxon>
    </lineage>
</organism>
<reference evidence="2 3" key="1">
    <citation type="journal article" date="2019" name="New Phytol.">
        <title>Comparative genomics reveals unique wood-decay strategies and fruiting body development in the Schizophyllaceae.</title>
        <authorList>
            <person name="Almasi E."/>
            <person name="Sahu N."/>
            <person name="Krizsan K."/>
            <person name="Balint B."/>
            <person name="Kovacs G.M."/>
            <person name="Kiss B."/>
            <person name="Cseklye J."/>
            <person name="Drula E."/>
            <person name="Henrissat B."/>
            <person name="Nagy I."/>
            <person name="Chovatia M."/>
            <person name="Adam C."/>
            <person name="LaButti K."/>
            <person name="Lipzen A."/>
            <person name="Riley R."/>
            <person name="Grigoriev I.V."/>
            <person name="Nagy L.G."/>
        </authorList>
    </citation>
    <scope>NUCLEOTIDE SEQUENCE [LARGE SCALE GENOMIC DNA]</scope>
    <source>
        <strain evidence="2 3">NL-1724</strain>
    </source>
</reference>
<dbReference type="Proteomes" id="UP000320762">
    <property type="component" value="Unassembled WGS sequence"/>
</dbReference>
<feature type="compositionally biased region" description="Basic residues" evidence="1">
    <location>
        <begin position="172"/>
        <end position="184"/>
    </location>
</feature>
<dbReference type="AlphaFoldDB" id="A0A550CIW5"/>
<accession>A0A550CIW5</accession>
<name>A0A550CIW5_9AGAR</name>
<feature type="region of interest" description="Disordered" evidence="1">
    <location>
        <begin position="165"/>
        <end position="184"/>
    </location>
</feature>
<sequence>MCSTARMLSLRTSPNTTVLLALTSPAFMRINTRGDIHSAALRLVASTAVVYVRMIPMSPYRCRVRVLPRSAPKVLLFSANHKQRTQNFGTRWVCARLAGRASNPHAGSWQYARPALNCSADALIDHTTIPWVLLVRMLLDMSRLCLYARICSILLRISWRQQENSKENERHRPSHRFTRTHLPL</sequence>
<proteinExistence type="predicted"/>
<evidence type="ECO:0000313" key="2">
    <source>
        <dbReference type="EMBL" id="TRM64760.1"/>
    </source>
</evidence>
<dbReference type="EMBL" id="VDMD01000006">
    <property type="protein sequence ID" value="TRM64760.1"/>
    <property type="molecule type" value="Genomic_DNA"/>
</dbReference>
<keyword evidence="3" id="KW-1185">Reference proteome</keyword>
<gene>
    <name evidence="2" type="ORF">BD626DRAFT_489794</name>
</gene>
<protein>
    <submittedName>
        <fullName evidence="2">Uncharacterized protein</fullName>
    </submittedName>
</protein>